<dbReference type="Gene3D" id="3.30.830.10">
    <property type="entry name" value="Metalloenzyme, LuxS/M16 peptidase-like"/>
    <property type="match status" value="3"/>
</dbReference>
<dbReference type="PANTHER" id="PTHR43690">
    <property type="entry name" value="NARDILYSIN"/>
    <property type="match status" value="1"/>
</dbReference>
<dbReference type="STRING" id="555500.I215_09466"/>
<dbReference type="InterPro" id="IPR050626">
    <property type="entry name" value="Peptidase_M16"/>
</dbReference>
<dbReference type="Pfam" id="PF05193">
    <property type="entry name" value="Peptidase_M16_C"/>
    <property type="match status" value="1"/>
</dbReference>
<organism evidence="2 3">
    <name type="scientific">Galbibacter marinus</name>
    <dbReference type="NCBI Taxonomy" id="555500"/>
    <lineage>
        <taxon>Bacteria</taxon>
        <taxon>Pseudomonadati</taxon>
        <taxon>Bacteroidota</taxon>
        <taxon>Flavobacteriia</taxon>
        <taxon>Flavobacteriales</taxon>
        <taxon>Flavobacteriaceae</taxon>
        <taxon>Galbibacter</taxon>
    </lineage>
</organism>
<dbReference type="Proteomes" id="UP000007364">
    <property type="component" value="Unassembled WGS sequence"/>
</dbReference>
<gene>
    <name evidence="2" type="ORF">I215_09466</name>
</gene>
<dbReference type="RefSeq" id="WP_008991741.1">
    <property type="nucleotide sequence ID" value="NZ_AMSG01000011.1"/>
</dbReference>
<evidence type="ECO:0000313" key="3">
    <source>
        <dbReference type="Proteomes" id="UP000007364"/>
    </source>
</evidence>
<dbReference type="OrthoDB" id="9811314at2"/>
<dbReference type="eggNOG" id="COG0612">
    <property type="taxonomic scope" value="Bacteria"/>
</dbReference>
<dbReference type="PANTHER" id="PTHR43690:SF17">
    <property type="entry name" value="PROTEIN YHJJ"/>
    <property type="match status" value="1"/>
</dbReference>
<name>K2PR91_9FLAO</name>
<proteinExistence type="predicted"/>
<dbReference type="EMBL" id="AMSG01000011">
    <property type="protein sequence ID" value="EKF55080.1"/>
    <property type="molecule type" value="Genomic_DNA"/>
</dbReference>
<accession>K2PR91</accession>
<reference evidence="2 3" key="1">
    <citation type="journal article" date="2012" name="J. Bacteriol.">
        <title>Genome Sequence of Galbibacter marinum Type Strain ck-I2-15.</title>
        <authorList>
            <person name="Lai Q."/>
            <person name="Li C."/>
            <person name="Shao Z."/>
        </authorList>
    </citation>
    <scope>NUCLEOTIDE SEQUENCE [LARGE SCALE GENOMIC DNA]</scope>
    <source>
        <strain evidence="3">ck-I2-15</strain>
    </source>
</reference>
<comment type="caution">
    <text evidence="2">The sequence shown here is derived from an EMBL/GenBank/DDBJ whole genome shotgun (WGS) entry which is preliminary data.</text>
</comment>
<evidence type="ECO:0000259" key="1">
    <source>
        <dbReference type="Pfam" id="PF05193"/>
    </source>
</evidence>
<dbReference type="SUPFAM" id="SSF63411">
    <property type="entry name" value="LuxS/MPP-like metallohydrolase"/>
    <property type="match status" value="3"/>
</dbReference>
<sequence length="951" mass="111800">MKYIIMLVMVQLVPLLNGNGLMASQNPHKEIVSTLDSNEIRHAQLANGLKYYVKDLNNNTNKFDIYFYVKVGNFDQEFDQLEFAHTLEHLAFRCAKDFPFSFISPPKEFLRSIGMEDNYIEGQTGNDLTYYHLKDLPSGNVDAMDKNLLWLSNMSDLKLTNEAIDNERLVIKQEIIYRSSNNVRFDDETKLKSLLYPGFPDRSNFFERNDSYSPDSLIQFYRSWYNPKNIGIAIIGDIPDINAIELKIEKYFSKIKNHRPLAERKNYQRKYLEGPNNYAIIEKQEGNGNIDGVELFLFFRYPEILSQYGYFQEIRREILRNIILQLIYNRFRNGQDDHDYFFSKRAGFLTKSMPFYEIQIPTRERDLQRSIDKTFEILQQIKQFGISKDEWDWIKSEYNKASEQINIGKIDFWHKNFLNNFLYEIEITPEFKYHLPPLSRSEFNTLCNKFIQDMPDDIGVLIPPGSDASLYTEQHIRKYIKHALSEPIKPVGLPKIPENLLNKKETSNLKEVGYTHKGSILDMEEFVLDNGIRIVLDTSIIDSSKVFFHGFSSRGASCFPQEYFLEAINVPSIVDNAGVGNLSRGDLKYYFNQTNIDKGFSQYIKNSETGIRGEMSADSFDIMAQLIYLSFTKPREDKNAFDNWLFKENRKGANINADFRALIDSFLRGKFQNNKGKGIQEIDQIDMKRAYEIYRNLYGNPSDFTFLFNIGNLPVDTVLPFISKYLGNIPQSPQHTCPTENRKKKANRRKTPFYKEFYPKDIGAEYKLESVKYFQKYFVPIKDRSDWEERIKIEALGYWLNNELLQLRTNQQAVIYQYIGDAIFNKELSGYDIYLYIDCIPEELEILRESSRAIIDKMSVRNPDIEENNKWLLELIKRKLSSKYKRMENSKNFHALSKKVQAYYMNDQEIQALQNVEEFIQALTYKDIMETAEEYLKAENMMEFVYRDPIK</sequence>
<dbReference type="InterPro" id="IPR011249">
    <property type="entry name" value="Metalloenz_LuxS/M16"/>
</dbReference>
<protein>
    <submittedName>
        <fullName evidence="2">Peptidase M16</fullName>
    </submittedName>
</protein>
<keyword evidence="3" id="KW-1185">Reference proteome</keyword>
<evidence type="ECO:0000313" key="2">
    <source>
        <dbReference type="EMBL" id="EKF55080.1"/>
    </source>
</evidence>
<dbReference type="AlphaFoldDB" id="K2PR91"/>
<dbReference type="GO" id="GO:0046872">
    <property type="term" value="F:metal ion binding"/>
    <property type="evidence" value="ECO:0007669"/>
    <property type="project" value="InterPro"/>
</dbReference>
<feature type="domain" description="Peptidase M16 C-terminal" evidence="1">
    <location>
        <begin position="213"/>
        <end position="396"/>
    </location>
</feature>
<dbReference type="InterPro" id="IPR007863">
    <property type="entry name" value="Peptidase_M16_C"/>
</dbReference>